<dbReference type="OrthoDB" id="9803747at2"/>
<dbReference type="eggNOG" id="ENOG50333XB">
    <property type="taxonomic scope" value="Bacteria"/>
</dbReference>
<reference evidence="1 2" key="1">
    <citation type="submission" date="2012-06" db="EMBL/GenBank/DDBJ databases">
        <title>Complete sequence of Thiocystis violascens DSM 198.</title>
        <authorList>
            <consortium name="US DOE Joint Genome Institute"/>
            <person name="Lucas S."/>
            <person name="Han J."/>
            <person name="Lapidus A."/>
            <person name="Cheng J.-F."/>
            <person name="Goodwin L."/>
            <person name="Pitluck S."/>
            <person name="Peters L."/>
            <person name="Ovchinnikova G."/>
            <person name="Teshima H."/>
            <person name="Detter J.C."/>
            <person name="Han C."/>
            <person name="Tapia R."/>
            <person name="Land M."/>
            <person name="Hauser L."/>
            <person name="Kyrpides N."/>
            <person name="Ivanova N."/>
            <person name="Pagani I."/>
            <person name="Vogl K."/>
            <person name="Liu Z."/>
            <person name="Frigaard N.-U."/>
            <person name="Bryant D."/>
            <person name="Woyke T."/>
        </authorList>
    </citation>
    <scope>NUCLEOTIDE SEQUENCE [LARGE SCALE GENOMIC DNA]</scope>
    <source>
        <strain evidence="2">ATCC 17096 / DSM 198 / 6111</strain>
    </source>
</reference>
<protein>
    <submittedName>
        <fullName evidence="1">Uncharacterized protein</fullName>
    </submittedName>
</protein>
<dbReference type="EMBL" id="CP003154">
    <property type="protein sequence ID" value="AFL72264.1"/>
    <property type="molecule type" value="Genomic_DNA"/>
</dbReference>
<evidence type="ECO:0000313" key="1">
    <source>
        <dbReference type="EMBL" id="AFL72264.1"/>
    </source>
</evidence>
<evidence type="ECO:0000313" key="2">
    <source>
        <dbReference type="Proteomes" id="UP000006062"/>
    </source>
</evidence>
<accession>I3Y5J6</accession>
<keyword evidence="2" id="KW-1185">Reference proteome</keyword>
<organism evidence="1 2">
    <name type="scientific">Thiocystis violascens (strain ATCC 17096 / DSM 198 / 6111)</name>
    <name type="common">Chromatium violascens</name>
    <dbReference type="NCBI Taxonomy" id="765911"/>
    <lineage>
        <taxon>Bacteria</taxon>
        <taxon>Pseudomonadati</taxon>
        <taxon>Pseudomonadota</taxon>
        <taxon>Gammaproteobacteria</taxon>
        <taxon>Chromatiales</taxon>
        <taxon>Chromatiaceae</taxon>
        <taxon>Thiocystis</taxon>
    </lineage>
</organism>
<proteinExistence type="predicted"/>
<dbReference type="RefSeq" id="WP_014776772.1">
    <property type="nucleotide sequence ID" value="NC_018012.1"/>
</dbReference>
<dbReference type="KEGG" id="tvi:Thivi_0192"/>
<dbReference type="Proteomes" id="UP000006062">
    <property type="component" value="Chromosome"/>
</dbReference>
<name>I3Y5J6_THIV6</name>
<dbReference type="HOGENOM" id="CLU_194396_1_0_6"/>
<dbReference type="AlphaFoldDB" id="I3Y5J6"/>
<gene>
    <name evidence="1" type="ordered locus">Thivi_0192</name>
</gene>
<dbReference type="STRING" id="765911.Thivi_0192"/>
<sequence>MQQTNTHEEVLAKVSDLYADLTDHDGYGELRIEVRLLKRGQKEVIVHCGKQYRYIVNHRFTDEA</sequence>